<dbReference type="PANTHER" id="PTHR12654">
    <property type="entry name" value="BILE ACID BETA-GLUCOSIDASE-RELATED"/>
    <property type="match status" value="1"/>
</dbReference>
<dbReference type="InterPro" id="IPR052566">
    <property type="entry name" value="Non-lysos_glucosylceramidase"/>
</dbReference>
<evidence type="ECO:0000313" key="2">
    <source>
        <dbReference type="Proteomes" id="UP000276133"/>
    </source>
</evidence>
<reference evidence="1 2" key="1">
    <citation type="journal article" date="2018" name="Sci. Rep.">
        <title>Genomic signatures of local adaptation to the degree of environmental predictability in rotifers.</title>
        <authorList>
            <person name="Franch-Gras L."/>
            <person name="Hahn C."/>
            <person name="Garcia-Roger E.M."/>
            <person name="Carmona M.J."/>
            <person name="Serra M."/>
            <person name="Gomez A."/>
        </authorList>
    </citation>
    <scope>NUCLEOTIDE SEQUENCE [LARGE SCALE GENOMIC DNA]</scope>
    <source>
        <strain evidence="1">HYR1</strain>
    </source>
</reference>
<accession>A0A3M7PRW6</accession>
<gene>
    <name evidence="1" type="ORF">BpHYR1_015510</name>
</gene>
<dbReference type="OrthoDB" id="10063729at2759"/>
<comment type="caution">
    <text evidence="1">The sequence shown here is derived from an EMBL/GenBank/DDBJ whole genome shotgun (WGS) entry which is preliminary data.</text>
</comment>
<proteinExistence type="predicted"/>
<protein>
    <submittedName>
        <fullName evidence="1">Non-lysosomal glucosylceramidase-like</fullName>
    </submittedName>
</protein>
<organism evidence="1 2">
    <name type="scientific">Brachionus plicatilis</name>
    <name type="common">Marine rotifer</name>
    <name type="synonym">Brachionus muelleri</name>
    <dbReference type="NCBI Taxonomy" id="10195"/>
    <lineage>
        <taxon>Eukaryota</taxon>
        <taxon>Metazoa</taxon>
        <taxon>Spiralia</taxon>
        <taxon>Gnathifera</taxon>
        <taxon>Rotifera</taxon>
        <taxon>Eurotatoria</taxon>
        <taxon>Monogononta</taxon>
        <taxon>Pseudotrocha</taxon>
        <taxon>Ploima</taxon>
        <taxon>Brachionidae</taxon>
        <taxon>Brachionus</taxon>
    </lineage>
</organism>
<dbReference type="EMBL" id="REGN01009176">
    <property type="protein sequence ID" value="RNA01773.1"/>
    <property type="molecule type" value="Genomic_DNA"/>
</dbReference>
<dbReference type="GO" id="GO:0008422">
    <property type="term" value="F:beta-glucosidase activity"/>
    <property type="evidence" value="ECO:0007669"/>
    <property type="project" value="TreeGrafter"/>
</dbReference>
<keyword evidence="2" id="KW-1185">Reference proteome</keyword>
<dbReference type="STRING" id="10195.A0A3M7PRW6"/>
<name>A0A3M7PRW6_BRAPC</name>
<dbReference type="Proteomes" id="UP000276133">
    <property type="component" value="Unassembled WGS sequence"/>
</dbReference>
<sequence>MIVNDELDGDSLKTFEQEYKEFCLELKLSKKFPQKINAFSKPRFRQILKLLALAYRSKKYEKSVTSRNKIPFIDFFSPVKAKQIYGVPMGGIGTGTIGRSYTGEFTR</sequence>
<evidence type="ECO:0000313" key="1">
    <source>
        <dbReference type="EMBL" id="RNA01773.1"/>
    </source>
</evidence>
<dbReference type="AlphaFoldDB" id="A0A3M7PRW6"/>
<feature type="non-terminal residue" evidence="1">
    <location>
        <position position="107"/>
    </location>
</feature>
<dbReference type="PANTHER" id="PTHR12654:SF0">
    <property type="entry name" value="NON-LYSOSOMAL GLUCOSYLCERAMIDASE"/>
    <property type="match status" value="1"/>
</dbReference>